<dbReference type="Proteomes" id="UP000245379">
    <property type="component" value="Unassembled WGS sequence"/>
</dbReference>
<protein>
    <submittedName>
        <fullName evidence="1">Uncharacterized protein</fullName>
    </submittedName>
</protein>
<sequence length="79" mass="9127">MNGKPQFFIGLGGKAGLEMPSTAERCFPKKNYLPIIVFNYFFLFREDTNHGGWLPSLTQAPLCPNLIERKAPIFHWAWR</sequence>
<name>A0A317ERG2_9SPHI</name>
<comment type="caution">
    <text evidence="1">The sequence shown here is derived from an EMBL/GenBank/DDBJ whole genome shotgun (WGS) entry which is preliminary data.</text>
</comment>
<accession>A0A317ERG2</accession>
<dbReference type="EMBL" id="QGNZ01000002">
    <property type="protein sequence ID" value="PWS27738.1"/>
    <property type="molecule type" value="Genomic_DNA"/>
</dbReference>
<keyword evidence="2" id="KW-1185">Reference proteome</keyword>
<evidence type="ECO:0000313" key="2">
    <source>
        <dbReference type="Proteomes" id="UP000245379"/>
    </source>
</evidence>
<evidence type="ECO:0000313" key="1">
    <source>
        <dbReference type="EMBL" id="PWS27738.1"/>
    </source>
</evidence>
<reference evidence="1 2" key="1">
    <citation type="submission" date="2018-05" db="EMBL/GenBank/DDBJ databases">
        <title>Pedobacter paludis sp. nov., isolated from wetland soil.</title>
        <authorList>
            <person name="Zhang Y."/>
            <person name="Wang G."/>
        </authorList>
    </citation>
    <scope>NUCLEOTIDE SEQUENCE [LARGE SCALE GENOMIC DNA]</scope>
    <source>
        <strain evidence="1 2">KCTC22721</strain>
    </source>
</reference>
<proteinExistence type="predicted"/>
<dbReference type="AlphaFoldDB" id="A0A317ERG2"/>
<gene>
    <name evidence="1" type="ORF">DHW03_09170</name>
</gene>
<organism evidence="1 2">
    <name type="scientific">Pedobacter yonginense</name>
    <dbReference type="NCBI Taxonomy" id="651869"/>
    <lineage>
        <taxon>Bacteria</taxon>
        <taxon>Pseudomonadati</taxon>
        <taxon>Bacteroidota</taxon>
        <taxon>Sphingobacteriia</taxon>
        <taxon>Sphingobacteriales</taxon>
        <taxon>Sphingobacteriaceae</taxon>
        <taxon>Pedobacter</taxon>
    </lineage>
</organism>